<comment type="caution">
    <text evidence="2">The sequence shown here is derived from an EMBL/GenBank/DDBJ whole genome shotgun (WGS) entry which is preliminary data.</text>
</comment>
<dbReference type="InterPro" id="IPR027417">
    <property type="entry name" value="P-loop_NTPase"/>
</dbReference>
<sequence length="611" mass="71635">MKFTLHEIKLWFKNKNFEPKSYYFLPNKVNVITGNSNTGKSSFFNIIDYCLISDQVKIATPITNAVEWFGINFSVSNENLFIARKSANNGAPSFDLFLDKSSFPELPYKNSNSTEIINLLNETLNITDELKNNFNISYRDFLLFNSLTENIIASQEVYFDTPYFEREYPKGCYIDKLKEIFNLMTGITNLENIITQSKLKKTQKYIENTEKKKRKNEENDVRYKESLKKLLDECKYNKLLDESISFDSAEEIVNIIENIIPDINNIEDNNVLQEIDKLKNQRNNLKSELFLIRKYQKECNNYRQSLTKLADSLQPIDFLYRNLQDQIIYPLEATEFLQNLEYSLKKIKNETYVNNVIPDSIKSDINFIQEQIKLVDEEIANRSKITNINLLENGSNCFILGKIKEKLDNIKKSYTHETIKEKKLADSKELEQELLDALASIKTMRRDVSNQLDSSIQFFYCLIDSIPVYKNFVTKFDFDEMSLRLYPPNDMFPIGNLGSKSNFMFMHLYFYLGLHAYLFNVVKSYVPQFLFIDQPSIPYYQGGNDDLKLTDAFHLLNDFIDLIVSKKNGDFQIFLVEHASKDNWENILEHFHTVEEFINDNALIPQQLIKE</sequence>
<evidence type="ECO:0000313" key="2">
    <source>
        <dbReference type="EMBL" id="PIT54204.1"/>
    </source>
</evidence>
<accession>A0A2N9XWP9</accession>
<dbReference type="SUPFAM" id="SSF52540">
    <property type="entry name" value="P-loop containing nucleoside triphosphate hydrolases"/>
    <property type="match status" value="1"/>
</dbReference>
<dbReference type="AlphaFoldDB" id="A0A2N9XWP9"/>
<evidence type="ECO:0000256" key="1">
    <source>
        <dbReference type="SAM" id="Coils"/>
    </source>
</evidence>
<keyword evidence="1" id="KW-0175">Coiled coil</keyword>
<proteinExistence type="predicted"/>
<feature type="coiled-coil region" evidence="1">
    <location>
        <begin position="268"/>
        <end position="312"/>
    </location>
</feature>
<dbReference type="Pfam" id="PF12532">
    <property type="entry name" value="DUF3732"/>
    <property type="match status" value="1"/>
</dbReference>
<evidence type="ECO:0000313" key="3">
    <source>
        <dbReference type="Proteomes" id="UP000231484"/>
    </source>
</evidence>
<dbReference type="Proteomes" id="UP000231484">
    <property type="component" value="Unassembled WGS sequence"/>
</dbReference>
<dbReference type="EMBL" id="MEIQ01000002">
    <property type="protein sequence ID" value="PIT54204.1"/>
    <property type="molecule type" value="Genomic_DNA"/>
</dbReference>
<gene>
    <name evidence="2" type="ORF">BHC48_00505</name>
</gene>
<dbReference type="InterPro" id="IPR022205">
    <property type="entry name" value="DUF3732"/>
</dbReference>
<reference evidence="2 3" key="1">
    <citation type="journal article" date="2017" name="MBio">
        <title>Type VI secretion-mediated competition in the bee gut microbiome.</title>
        <authorList>
            <person name="Steele M.I."/>
            <person name="Kwong W.K."/>
            <person name="Powell J.E."/>
            <person name="Whiteley M."/>
            <person name="Moran N.A."/>
        </authorList>
    </citation>
    <scope>NUCLEOTIDE SEQUENCE [LARGE SCALE GENOMIC DNA]</scope>
    <source>
        <strain evidence="2 3">Occ4-2</strain>
    </source>
</reference>
<evidence type="ECO:0008006" key="4">
    <source>
        <dbReference type="Google" id="ProtNLM"/>
    </source>
</evidence>
<protein>
    <recommendedName>
        <fullName evidence="4">DUF3732 domain-containing protein</fullName>
    </recommendedName>
</protein>
<dbReference type="Gene3D" id="3.40.50.300">
    <property type="entry name" value="P-loop containing nucleotide triphosphate hydrolases"/>
    <property type="match status" value="1"/>
</dbReference>
<name>A0A2N9XWP9_9NEIS</name>
<organism evidence="2 3">
    <name type="scientific">Snodgrassella alvi</name>
    <dbReference type="NCBI Taxonomy" id="1196083"/>
    <lineage>
        <taxon>Bacteria</taxon>
        <taxon>Pseudomonadati</taxon>
        <taxon>Pseudomonadota</taxon>
        <taxon>Betaproteobacteria</taxon>
        <taxon>Neisseriales</taxon>
        <taxon>Neisseriaceae</taxon>
        <taxon>Snodgrassella</taxon>
    </lineage>
</organism>